<evidence type="ECO:0000256" key="20">
    <source>
        <dbReference type="SAM" id="Phobius"/>
    </source>
</evidence>
<keyword evidence="12" id="KW-0630">Potassium</keyword>
<evidence type="ECO:0000256" key="19">
    <source>
        <dbReference type="ARBA" id="ARBA00060897"/>
    </source>
</evidence>
<sequence length="1165" mass="130569">MADYFHQQKGGGGSGYPQHQPSYGYPSMHCNISRAYMDLTEVERKCLEQRKYWCFLLSSIVTFCLSMLLVVIWRIVTHVCFQQRVRERGGGVEPLVHDDLEGYKQQQQQQQGALGAKGGVSAEQLRKEEPVQIGWMTEAKDWAGELISGQSMTGRILVVLVFLLSIGSLVIYFIDTMKDTFQVETCVPWSESPTQQIDLGFNIFFLIYFFIRFIAASDKVWFLLDRYSFVDFFTIPPSFVSIYLERNWIGLRFLRALRLMTVPDILQYLNILKISSYIRLAQLLSIFISTSLAGAGVIHLLENSGDPWKDFVNSHRISYPDCVYFLLVTISTVGYGDIYCTTVLGRVFMVFFILGGLAMFASYVPEIADLIGNRQKYGGEYKGEHGKRHIVVCGHINYESVSHFLQDFLHEDREDVDVEVVFLHRVVPDLELEGLFKRHFTKVEFFTGTVMESNDLLRVKVDESDACLVLANKYSSDPDAEDAANIMRVISIKNYCPEIRIIVQLMQYHNKAYLLNIPSWDWKRGDDVICLAELKLGFIAQSSLAPGFSTMMANLFAMRSFKTSKHTPDWLSFYLCGAGMEFCYSLFYCGMYTETLSHSFVGMRFPDAAQLLFTRLGLLLLAIELKDDEKKECNIAINPGPSTVIQSQTQGFFIAQSADEVKRAFYWCKICHADVYDVSLIKKCKCKNLSLFRKGGKAMMKRASTAAGVISAGAQRVNNGFIGRSDPDTLNAGAGQQLINVDTGRVGGGVDLFEQQEMKYDSTGMFHWCPARLLEECILDRNQAAMTVLNGHVVLCLFADKDSPLIGLRNFIMPLRASNFHYHELKHIVIVGDVEYLKHEWKTLHNLPKISILNGNPLSRADLRAVNINLCIMCVVVSARIPNPNEDPTLADKEAILASLNIKAMEFEDTLSGIGVPVHRVVQGIPQQQQQSGTRSGGGRQQQQFWQRPPLGVLIGTNVPMITELVNDSNVQFLDQDDDDDPDTELYLTQPFACGTAFAISVLDSLMSTTYFNDSALTLIRTLVTGGATPELELILAEGAGLRGGYSTPDTLANRDRCRIAQITLSDQPYEGITTGSTYGEMFSIALKKHGQLCIGLYRLHDQASLDSNKRYVITNPPAELRLLISDNVYVLEQFDFGYSKFETFGSETGGGGGGTSVGSDRLFA</sequence>
<protein>
    <recommendedName>
        <fullName evidence="17">BK channel</fullName>
    </recommendedName>
    <alternativeName>
        <fullName evidence="18">Maxi K channel</fullName>
    </alternativeName>
</protein>
<evidence type="ECO:0000256" key="3">
    <source>
        <dbReference type="ARBA" id="ARBA00022475"/>
    </source>
</evidence>
<keyword evidence="10" id="KW-0460">Magnesium</keyword>
<feature type="transmembrane region" description="Helical" evidence="20">
    <location>
        <begin position="156"/>
        <end position="174"/>
    </location>
</feature>
<keyword evidence="5" id="KW-0597">Phosphoprotein</keyword>
<evidence type="ECO:0000313" key="22">
    <source>
        <dbReference type="Proteomes" id="UP000887572"/>
    </source>
</evidence>
<evidence type="ECO:0000256" key="16">
    <source>
        <dbReference type="ARBA" id="ARBA00023303"/>
    </source>
</evidence>
<organism evidence="22 23">
    <name type="scientific">Globodera rostochiensis</name>
    <name type="common">Golden nematode worm</name>
    <name type="synonym">Heterodera rostochiensis</name>
    <dbReference type="NCBI Taxonomy" id="31243"/>
    <lineage>
        <taxon>Eukaryota</taxon>
        <taxon>Metazoa</taxon>
        <taxon>Ecdysozoa</taxon>
        <taxon>Nematoda</taxon>
        <taxon>Chromadorea</taxon>
        <taxon>Rhabditida</taxon>
        <taxon>Tylenchina</taxon>
        <taxon>Tylenchomorpha</taxon>
        <taxon>Tylenchoidea</taxon>
        <taxon>Heteroderidae</taxon>
        <taxon>Heteroderinae</taxon>
        <taxon>Globodera</taxon>
    </lineage>
</organism>
<dbReference type="GO" id="GO:0009410">
    <property type="term" value="P:response to xenobiotic stimulus"/>
    <property type="evidence" value="ECO:0007669"/>
    <property type="project" value="UniProtKB-ARBA"/>
</dbReference>
<keyword evidence="6 20" id="KW-0812">Transmembrane</keyword>
<evidence type="ECO:0000256" key="7">
    <source>
        <dbReference type="ARBA" id="ARBA00022723"/>
    </source>
</evidence>
<feature type="domain" description="RCK N-terminal" evidence="21">
    <location>
        <begin position="387"/>
        <end position="530"/>
    </location>
</feature>
<feature type="transmembrane region" description="Helical" evidence="20">
    <location>
        <begin position="199"/>
        <end position="215"/>
    </location>
</feature>
<dbReference type="Pfam" id="PF00520">
    <property type="entry name" value="Ion_trans"/>
    <property type="match status" value="1"/>
</dbReference>
<proteinExistence type="inferred from homology"/>
<evidence type="ECO:0000256" key="6">
    <source>
        <dbReference type="ARBA" id="ARBA00022692"/>
    </source>
</evidence>
<evidence type="ECO:0000313" key="23">
    <source>
        <dbReference type="WBParaSite" id="Gr19_v10_g15162.t3"/>
    </source>
</evidence>
<evidence type="ECO:0000259" key="21">
    <source>
        <dbReference type="PROSITE" id="PS51201"/>
    </source>
</evidence>
<dbReference type="SUPFAM" id="SSF81324">
    <property type="entry name" value="Voltage-gated potassium channels"/>
    <property type="match status" value="1"/>
</dbReference>
<dbReference type="InterPro" id="IPR036291">
    <property type="entry name" value="NAD(P)-bd_dom_sf"/>
</dbReference>
<evidence type="ECO:0000256" key="9">
    <source>
        <dbReference type="ARBA" id="ARBA00022837"/>
    </source>
</evidence>
<evidence type="ECO:0000256" key="1">
    <source>
        <dbReference type="ARBA" id="ARBA00004651"/>
    </source>
</evidence>
<dbReference type="Pfam" id="PF22614">
    <property type="entry name" value="Slo-like_RCK"/>
    <property type="match status" value="2"/>
</dbReference>
<accession>A0A914HBU3</accession>
<dbReference type="GO" id="GO:0060072">
    <property type="term" value="F:large conductance calcium-activated potassium channel activity"/>
    <property type="evidence" value="ECO:0007669"/>
    <property type="project" value="TreeGrafter"/>
</dbReference>
<comment type="similarity">
    <text evidence="19">Belongs to the potassium channel family. Calcium-activated (TC 1.A.1.3) subfamily. Slo sub-subfamily.</text>
</comment>
<dbReference type="PANTHER" id="PTHR10027:SF33">
    <property type="entry name" value="CALCIUM-ACTIVATED POTASSIUM CHANNEL SUBUNIT ALPHA-1-RELATED"/>
    <property type="match status" value="1"/>
</dbReference>
<dbReference type="InterPro" id="IPR005821">
    <property type="entry name" value="Ion_trans_dom"/>
</dbReference>
<dbReference type="WBParaSite" id="Gr19_v10_g15162.t3">
    <property type="protein sequence ID" value="Gr19_v10_g15162.t3"/>
    <property type="gene ID" value="Gr19_v10_g15162"/>
</dbReference>
<comment type="subcellular location">
    <subcellularLocation>
        <location evidence="1">Cell membrane</location>
        <topology evidence="1">Multi-pass membrane protein</topology>
    </subcellularLocation>
</comment>
<dbReference type="PRINTS" id="PR01449">
    <property type="entry name" value="BKCHANNELA"/>
</dbReference>
<dbReference type="SUPFAM" id="SSF51735">
    <property type="entry name" value="NAD(P)-binding Rossmann-fold domains"/>
    <property type="match status" value="1"/>
</dbReference>
<evidence type="ECO:0000256" key="11">
    <source>
        <dbReference type="ARBA" id="ARBA00022882"/>
    </source>
</evidence>
<dbReference type="FunFam" id="1.10.287.70:FF:000015">
    <property type="entry name" value="Calcium-activated potassium channel subunit alpha-1 isoform X7"/>
    <property type="match status" value="1"/>
</dbReference>
<dbReference type="PANTHER" id="PTHR10027">
    <property type="entry name" value="CALCIUM-ACTIVATED POTASSIUM CHANNEL ALPHA CHAIN"/>
    <property type="match status" value="1"/>
</dbReference>
<dbReference type="PROSITE" id="PS51201">
    <property type="entry name" value="RCK_N"/>
    <property type="match status" value="1"/>
</dbReference>
<dbReference type="Gene3D" id="1.20.120.350">
    <property type="entry name" value="Voltage-gated potassium channels. Chain C"/>
    <property type="match status" value="1"/>
</dbReference>
<dbReference type="GO" id="GO:0050804">
    <property type="term" value="P:modulation of chemical synaptic transmission"/>
    <property type="evidence" value="ECO:0007669"/>
    <property type="project" value="UniProtKB-ARBA"/>
</dbReference>
<name>A0A914HBU3_GLORO</name>
<keyword evidence="15 20" id="KW-0472">Membrane</keyword>
<evidence type="ECO:0000256" key="14">
    <source>
        <dbReference type="ARBA" id="ARBA00023065"/>
    </source>
</evidence>
<dbReference type="InterPro" id="IPR003929">
    <property type="entry name" value="K_chnl_BK_asu"/>
</dbReference>
<keyword evidence="3" id="KW-1003">Cell membrane</keyword>
<keyword evidence="16" id="KW-0407">Ion channel</keyword>
<dbReference type="InterPro" id="IPR027359">
    <property type="entry name" value="Volt_channel_dom_sf"/>
</dbReference>
<evidence type="ECO:0000256" key="17">
    <source>
        <dbReference type="ARBA" id="ARBA00029579"/>
    </source>
</evidence>
<dbReference type="FunFam" id="1.20.120.350:FF:000035">
    <property type="entry name" value="Calcium-activated potassium channel slowpoke"/>
    <property type="match status" value="1"/>
</dbReference>
<dbReference type="Proteomes" id="UP000887572">
    <property type="component" value="Unplaced"/>
</dbReference>
<evidence type="ECO:0000256" key="13">
    <source>
        <dbReference type="ARBA" id="ARBA00022989"/>
    </source>
</evidence>
<feature type="transmembrane region" description="Helical" evidence="20">
    <location>
        <begin position="52"/>
        <end position="76"/>
    </location>
</feature>
<keyword evidence="8" id="KW-0631">Potassium channel</keyword>
<dbReference type="GO" id="GO:0046872">
    <property type="term" value="F:metal ion binding"/>
    <property type="evidence" value="ECO:0007669"/>
    <property type="project" value="UniProtKB-KW"/>
</dbReference>
<dbReference type="Pfam" id="PF03493">
    <property type="entry name" value="BK_channel_a"/>
    <property type="match status" value="1"/>
</dbReference>
<evidence type="ECO:0000256" key="10">
    <source>
        <dbReference type="ARBA" id="ARBA00022842"/>
    </source>
</evidence>
<evidence type="ECO:0000256" key="5">
    <source>
        <dbReference type="ARBA" id="ARBA00022553"/>
    </source>
</evidence>
<dbReference type="Gene3D" id="3.40.50.720">
    <property type="entry name" value="NAD(P)-binding Rossmann-like Domain"/>
    <property type="match status" value="2"/>
</dbReference>
<evidence type="ECO:0000256" key="12">
    <source>
        <dbReference type="ARBA" id="ARBA00022958"/>
    </source>
</evidence>
<keyword evidence="2" id="KW-0813">Transport</keyword>
<dbReference type="InterPro" id="IPR048735">
    <property type="entry name" value="Slowpoke-like_C"/>
</dbReference>
<keyword evidence="4" id="KW-0633">Potassium transport</keyword>
<feature type="transmembrane region" description="Helical" evidence="20">
    <location>
        <begin position="343"/>
        <end position="364"/>
    </location>
</feature>
<reference evidence="23" key="1">
    <citation type="submission" date="2022-11" db="UniProtKB">
        <authorList>
            <consortium name="WormBaseParasite"/>
        </authorList>
    </citation>
    <scope>IDENTIFICATION</scope>
</reference>
<evidence type="ECO:0000256" key="15">
    <source>
        <dbReference type="ARBA" id="ARBA00023136"/>
    </source>
</evidence>
<keyword evidence="7" id="KW-0479">Metal-binding</keyword>
<keyword evidence="22" id="KW-1185">Reference proteome</keyword>
<evidence type="ECO:0000256" key="8">
    <source>
        <dbReference type="ARBA" id="ARBA00022826"/>
    </source>
</evidence>
<keyword evidence="14" id="KW-0406">Ion transport</keyword>
<dbReference type="FunFam" id="3.40.50.720:FF:000005">
    <property type="entry name" value="calcium-activated potassium channel subunit alpha-1 isoform X6"/>
    <property type="match status" value="1"/>
</dbReference>
<evidence type="ECO:0000256" key="2">
    <source>
        <dbReference type="ARBA" id="ARBA00022448"/>
    </source>
</evidence>
<dbReference type="GO" id="GO:0034702">
    <property type="term" value="C:monoatomic ion channel complex"/>
    <property type="evidence" value="ECO:0007669"/>
    <property type="project" value="UniProtKB-KW"/>
</dbReference>
<dbReference type="AlphaFoldDB" id="A0A914HBU3"/>
<feature type="transmembrane region" description="Helical" evidence="20">
    <location>
        <begin position="280"/>
        <end position="301"/>
    </location>
</feature>
<dbReference type="Gene3D" id="1.10.287.70">
    <property type="match status" value="1"/>
</dbReference>
<evidence type="ECO:0000256" key="18">
    <source>
        <dbReference type="ARBA" id="ARBA00031999"/>
    </source>
</evidence>
<evidence type="ECO:0000256" key="4">
    <source>
        <dbReference type="ARBA" id="ARBA00022538"/>
    </source>
</evidence>
<dbReference type="InterPro" id="IPR047871">
    <property type="entry name" value="K_chnl_Slo-like"/>
</dbReference>
<feature type="transmembrane region" description="Helical" evidence="20">
    <location>
        <begin position="227"/>
        <end position="244"/>
    </location>
</feature>
<dbReference type="InterPro" id="IPR003148">
    <property type="entry name" value="RCK_N"/>
</dbReference>
<keyword evidence="13 20" id="KW-1133">Transmembrane helix</keyword>
<keyword evidence="11" id="KW-0851">Voltage-gated channel</keyword>
<feature type="transmembrane region" description="Helical" evidence="20">
    <location>
        <begin position="317"/>
        <end position="336"/>
    </location>
</feature>
<keyword evidence="9" id="KW-0106">Calcium</keyword>
<dbReference type="PRINTS" id="PR00169">
    <property type="entry name" value="KCHANNEL"/>
</dbReference>
<dbReference type="GO" id="GO:0045211">
    <property type="term" value="C:postsynaptic membrane"/>
    <property type="evidence" value="ECO:0007669"/>
    <property type="project" value="TreeGrafter"/>
</dbReference>
<dbReference type="Pfam" id="PF21014">
    <property type="entry name" value="Slowpoke_C"/>
    <property type="match status" value="1"/>
</dbReference>